<name>A0ABV8GXX7_9BACI</name>
<dbReference type="Pfam" id="PF12698">
    <property type="entry name" value="ABC2_membrane_3"/>
    <property type="match status" value="1"/>
</dbReference>
<evidence type="ECO:0000256" key="4">
    <source>
        <dbReference type="ARBA" id="ARBA00023136"/>
    </source>
</evidence>
<dbReference type="RefSeq" id="WP_379495948.1">
    <property type="nucleotide sequence ID" value="NZ_JBHSAO010000003.1"/>
</dbReference>
<feature type="transmembrane region" description="Helical" evidence="5">
    <location>
        <begin position="189"/>
        <end position="210"/>
    </location>
</feature>
<evidence type="ECO:0000313" key="8">
    <source>
        <dbReference type="Proteomes" id="UP001595772"/>
    </source>
</evidence>
<evidence type="ECO:0000259" key="6">
    <source>
        <dbReference type="Pfam" id="PF12698"/>
    </source>
</evidence>
<organism evidence="7 8">
    <name type="scientific">Oceanobacillus longus</name>
    <dbReference type="NCBI Taxonomy" id="930120"/>
    <lineage>
        <taxon>Bacteria</taxon>
        <taxon>Bacillati</taxon>
        <taxon>Bacillota</taxon>
        <taxon>Bacilli</taxon>
        <taxon>Bacillales</taxon>
        <taxon>Bacillaceae</taxon>
        <taxon>Oceanobacillus</taxon>
    </lineage>
</organism>
<feature type="transmembrane region" description="Helical" evidence="5">
    <location>
        <begin position="21"/>
        <end position="42"/>
    </location>
</feature>
<feature type="transmembrane region" description="Helical" evidence="5">
    <location>
        <begin position="312"/>
        <end position="331"/>
    </location>
</feature>
<keyword evidence="4 5" id="KW-0472">Membrane</keyword>
<keyword evidence="8" id="KW-1185">Reference proteome</keyword>
<keyword evidence="2 5" id="KW-0812">Transmembrane</keyword>
<feature type="transmembrane region" description="Helical" evidence="5">
    <location>
        <begin position="239"/>
        <end position="260"/>
    </location>
</feature>
<proteinExistence type="predicted"/>
<feature type="transmembrane region" description="Helical" evidence="5">
    <location>
        <begin position="365"/>
        <end position="386"/>
    </location>
</feature>
<feature type="domain" description="ABC-2 type transporter transmembrane" evidence="6">
    <location>
        <begin position="19"/>
        <end position="386"/>
    </location>
</feature>
<comment type="caution">
    <text evidence="7">The sequence shown here is derived from an EMBL/GenBank/DDBJ whole genome shotgun (WGS) entry which is preliminary data.</text>
</comment>
<dbReference type="InterPro" id="IPR013525">
    <property type="entry name" value="ABC2_TM"/>
</dbReference>
<feature type="transmembrane region" description="Helical" evidence="5">
    <location>
        <begin position="280"/>
        <end position="300"/>
    </location>
</feature>
<comment type="subcellular location">
    <subcellularLocation>
        <location evidence="1">Membrane</location>
        <topology evidence="1">Multi-pass membrane protein</topology>
    </subcellularLocation>
</comment>
<dbReference type="EMBL" id="JBHSAO010000003">
    <property type="protein sequence ID" value="MFC4023442.1"/>
    <property type="molecule type" value="Genomic_DNA"/>
</dbReference>
<evidence type="ECO:0000313" key="7">
    <source>
        <dbReference type="EMBL" id="MFC4023442.1"/>
    </source>
</evidence>
<dbReference type="Proteomes" id="UP001595772">
    <property type="component" value="Unassembled WGS sequence"/>
</dbReference>
<evidence type="ECO:0000256" key="5">
    <source>
        <dbReference type="SAM" id="Phobius"/>
    </source>
</evidence>
<dbReference type="PANTHER" id="PTHR43471:SF1">
    <property type="entry name" value="ABC TRANSPORTER PERMEASE PROTEIN NOSY-RELATED"/>
    <property type="match status" value="1"/>
</dbReference>
<evidence type="ECO:0000256" key="2">
    <source>
        <dbReference type="ARBA" id="ARBA00022692"/>
    </source>
</evidence>
<sequence>MRNSMKVAKWEIKRNMKNKTFLIGLFISPILFLVFMFIGSLFGDSDSDEAETTTVFVNDQLGVYPALEETVEQGEFNWEMETTELTESEVPDLAESENTAYIFISDETLESGAVPVYMSEDMDPFFINQVQVLGTPLQAMKIAELGFSEEEAATVLQGVAFVETTVDKGTSEEPSAEVDGLGDGSMERIVPGIFAGVIMLSIVFTGMAIFQSASQEKKDKIAEIILSSLTPSELMQGKIIGYFVLGLIQVVVFIGLLFPFVLWKTDIPVIEYLLVPETALLVGIAILSYLMFASIFVGIGATMADVSTAGNFQGMVMMLPFLPFIMIGPVLSDPNGLVAQVGTYIPFTAPGVLIMRLTMLEEWPWIEIIISLVIIIVSILIFMKLAGKIFKVGILMYGKNATPGEIWKWIRA</sequence>
<gene>
    <name evidence="7" type="ORF">ACFOUV_06335</name>
</gene>
<evidence type="ECO:0000256" key="1">
    <source>
        <dbReference type="ARBA" id="ARBA00004141"/>
    </source>
</evidence>
<keyword evidence="3 5" id="KW-1133">Transmembrane helix</keyword>
<dbReference type="PANTHER" id="PTHR43471">
    <property type="entry name" value="ABC TRANSPORTER PERMEASE"/>
    <property type="match status" value="1"/>
</dbReference>
<protein>
    <submittedName>
        <fullName evidence="7">ABC transporter permease</fullName>
    </submittedName>
</protein>
<accession>A0ABV8GXX7</accession>
<evidence type="ECO:0000256" key="3">
    <source>
        <dbReference type="ARBA" id="ARBA00022989"/>
    </source>
</evidence>
<reference evidence="8" key="1">
    <citation type="journal article" date="2019" name="Int. J. Syst. Evol. Microbiol.">
        <title>The Global Catalogue of Microorganisms (GCM) 10K type strain sequencing project: providing services to taxonomists for standard genome sequencing and annotation.</title>
        <authorList>
            <consortium name="The Broad Institute Genomics Platform"/>
            <consortium name="The Broad Institute Genome Sequencing Center for Infectious Disease"/>
            <person name="Wu L."/>
            <person name="Ma J."/>
        </authorList>
    </citation>
    <scope>NUCLEOTIDE SEQUENCE [LARGE SCALE GENOMIC DNA]</scope>
    <source>
        <strain evidence="8">IBRC-M 10703</strain>
    </source>
</reference>